<keyword evidence="3" id="KW-0731">Sigma factor</keyword>
<proteinExistence type="inferred from homology"/>
<dbReference type="NCBIfam" id="TIGR02937">
    <property type="entry name" value="sigma70-ECF"/>
    <property type="match status" value="1"/>
</dbReference>
<name>A0ABP8YXF0_9MICO</name>
<keyword evidence="9" id="KW-1185">Reference proteome</keyword>
<feature type="domain" description="RNA polymerase sigma factor 70 region 4 type 2" evidence="7">
    <location>
        <begin position="127"/>
        <end position="180"/>
    </location>
</feature>
<dbReference type="Gene3D" id="1.10.1740.10">
    <property type="match status" value="1"/>
</dbReference>
<dbReference type="RefSeq" id="WP_345479788.1">
    <property type="nucleotide sequence ID" value="NZ_BAABLP010000002.1"/>
</dbReference>
<comment type="similarity">
    <text evidence="1">Belongs to the sigma-70 factor family. ECF subfamily.</text>
</comment>
<dbReference type="Gene3D" id="1.10.10.10">
    <property type="entry name" value="Winged helix-like DNA-binding domain superfamily/Winged helix DNA-binding domain"/>
    <property type="match status" value="1"/>
</dbReference>
<keyword evidence="2" id="KW-0805">Transcription regulation</keyword>
<feature type="domain" description="RNA polymerase sigma-70 region 2" evidence="6">
    <location>
        <begin position="30"/>
        <end position="97"/>
    </location>
</feature>
<evidence type="ECO:0008006" key="10">
    <source>
        <dbReference type="Google" id="ProtNLM"/>
    </source>
</evidence>
<dbReference type="SUPFAM" id="SSF88659">
    <property type="entry name" value="Sigma3 and sigma4 domains of RNA polymerase sigma factors"/>
    <property type="match status" value="1"/>
</dbReference>
<comment type="caution">
    <text evidence="8">The sequence shown here is derived from an EMBL/GenBank/DDBJ whole genome shotgun (WGS) entry which is preliminary data.</text>
</comment>
<dbReference type="InterPro" id="IPR013249">
    <property type="entry name" value="RNA_pol_sigma70_r4_t2"/>
</dbReference>
<protein>
    <recommendedName>
        <fullName evidence="10">Sigma-70 family RNA polymerase sigma factor</fullName>
    </recommendedName>
</protein>
<gene>
    <name evidence="8" type="ORF">GCM10025783_08790</name>
</gene>
<evidence type="ECO:0000259" key="6">
    <source>
        <dbReference type="Pfam" id="PF04542"/>
    </source>
</evidence>
<evidence type="ECO:0000256" key="2">
    <source>
        <dbReference type="ARBA" id="ARBA00023015"/>
    </source>
</evidence>
<evidence type="ECO:0000256" key="5">
    <source>
        <dbReference type="ARBA" id="ARBA00023163"/>
    </source>
</evidence>
<dbReference type="InterPro" id="IPR013325">
    <property type="entry name" value="RNA_pol_sigma_r2"/>
</dbReference>
<sequence>MQDPTAMSTSEAALWSAARQADERAFAGVFDLHRDRVFRHAMRLADTRADAEDVVAMAFTDLWRRRDDVRVVDGSVLPWLLVTTTNHARNAGRGRRRYRTMLLGLPHTDEDDAAVVAVGRIEARERREALRAAIAKLTPTDASLLLLTVVEGMSAVDAAAAVGVTHDAARTRLTRARRKLRVLLEAAGVRMDTEAGQ</sequence>
<evidence type="ECO:0000256" key="4">
    <source>
        <dbReference type="ARBA" id="ARBA00023125"/>
    </source>
</evidence>
<organism evidence="8 9">
    <name type="scientific">Amnibacterium soli</name>
    <dbReference type="NCBI Taxonomy" id="1282736"/>
    <lineage>
        <taxon>Bacteria</taxon>
        <taxon>Bacillati</taxon>
        <taxon>Actinomycetota</taxon>
        <taxon>Actinomycetes</taxon>
        <taxon>Micrococcales</taxon>
        <taxon>Microbacteriaceae</taxon>
        <taxon>Amnibacterium</taxon>
    </lineage>
</organism>
<dbReference type="InterPro" id="IPR007627">
    <property type="entry name" value="RNA_pol_sigma70_r2"/>
</dbReference>
<keyword evidence="5" id="KW-0804">Transcription</keyword>
<dbReference type="SUPFAM" id="SSF88946">
    <property type="entry name" value="Sigma2 domain of RNA polymerase sigma factors"/>
    <property type="match status" value="1"/>
</dbReference>
<dbReference type="InterPro" id="IPR013324">
    <property type="entry name" value="RNA_pol_sigma_r3/r4-like"/>
</dbReference>
<evidence type="ECO:0000256" key="3">
    <source>
        <dbReference type="ARBA" id="ARBA00023082"/>
    </source>
</evidence>
<evidence type="ECO:0000313" key="9">
    <source>
        <dbReference type="Proteomes" id="UP001500121"/>
    </source>
</evidence>
<keyword evidence="4" id="KW-0238">DNA-binding</keyword>
<accession>A0ABP8YXF0</accession>
<evidence type="ECO:0000259" key="7">
    <source>
        <dbReference type="Pfam" id="PF08281"/>
    </source>
</evidence>
<reference evidence="9" key="1">
    <citation type="journal article" date="2019" name="Int. J. Syst. Evol. Microbiol.">
        <title>The Global Catalogue of Microorganisms (GCM) 10K type strain sequencing project: providing services to taxonomists for standard genome sequencing and annotation.</title>
        <authorList>
            <consortium name="The Broad Institute Genomics Platform"/>
            <consortium name="The Broad Institute Genome Sequencing Center for Infectious Disease"/>
            <person name="Wu L."/>
            <person name="Ma J."/>
        </authorList>
    </citation>
    <scope>NUCLEOTIDE SEQUENCE [LARGE SCALE GENOMIC DNA]</scope>
    <source>
        <strain evidence="9">JCM 19015</strain>
    </source>
</reference>
<dbReference type="EMBL" id="BAABLP010000002">
    <property type="protein sequence ID" value="GAA4740110.1"/>
    <property type="molecule type" value="Genomic_DNA"/>
</dbReference>
<evidence type="ECO:0000256" key="1">
    <source>
        <dbReference type="ARBA" id="ARBA00010641"/>
    </source>
</evidence>
<dbReference type="InterPro" id="IPR014284">
    <property type="entry name" value="RNA_pol_sigma-70_dom"/>
</dbReference>
<evidence type="ECO:0000313" key="8">
    <source>
        <dbReference type="EMBL" id="GAA4740110.1"/>
    </source>
</evidence>
<dbReference type="Pfam" id="PF04542">
    <property type="entry name" value="Sigma70_r2"/>
    <property type="match status" value="1"/>
</dbReference>
<dbReference type="InterPro" id="IPR039425">
    <property type="entry name" value="RNA_pol_sigma-70-like"/>
</dbReference>
<dbReference type="PANTHER" id="PTHR43133:SF8">
    <property type="entry name" value="RNA POLYMERASE SIGMA FACTOR HI_1459-RELATED"/>
    <property type="match status" value="1"/>
</dbReference>
<dbReference type="InterPro" id="IPR036388">
    <property type="entry name" value="WH-like_DNA-bd_sf"/>
</dbReference>
<dbReference type="Pfam" id="PF08281">
    <property type="entry name" value="Sigma70_r4_2"/>
    <property type="match status" value="1"/>
</dbReference>
<dbReference type="PANTHER" id="PTHR43133">
    <property type="entry name" value="RNA POLYMERASE ECF-TYPE SIGMA FACTO"/>
    <property type="match status" value="1"/>
</dbReference>
<dbReference type="Proteomes" id="UP001500121">
    <property type="component" value="Unassembled WGS sequence"/>
</dbReference>